<name>A0ABP8ZYD7_9FLAO</name>
<accession>A0ABP8ZYD7</accession>
<reference evidence="3" key="1">
    <citation type="journal article" date="2019" name="Int. J. Syst. Evol. Microbiol.">
        <title>The Global Catalogue of Microorganisms (GCM) 10K type strain sequencing project: providing services to taxonomists for standard genome sequencing and annotation.</title>
        <authorList>
            <consortium name="The Broad Institute Genomics Platform"/>
            <consortium name="The Broad Institute Genome Sequencing Center for Infectious Disease"/>
            <person name="Wu L."/>
            <person name="Ma J."/>
        </authorList>
    </citation>
    <scope>NUCLEOTIDE SEQUENCE [LARGE SCALE GENOMIC DNA]</scope>
    <source>
        <strain evidence="3">JCM 18198</strain>
    </source>
</reference>
<evidence type="ECO:0000256" key="1">
    <source>
        <dbReference type="SAM" id="SignalP"/>
    </source>
</evidence>
<proteinExistence type="predicted"/>
<organism evidence="2 3">
    <name type="scientific">Flavobacterium hankyongi</name>
    <dbReference type="NCBI Taxonomy" id="1176532"/>
    <lineage>
        <taxon>Bacteria</taxon>
        <taxon>Pseudomonadati</taxon>
        <taxon>Bacteroidota</taxon>
        <taxon>Flavobacteriia</taxon>
        <taxon>Flavobacteriales</taxon>
        <taxon>Flavobacteriaceae</taxon>
        <taxon>Flavobacterium</taxon>
    </lineage>
</organism>
<dbReference type="EMBL" id="BAABIP010000017">
    <property type="protein sequence ID" value="GAA4769385.1"/>
    <property type="molecule type" value="Genomic_DNA"/>
</dbReference>
<keyword evidence="1" id="KW-0732">Signal</keyword>
<evidence type="ECO:0008006" key="4">
    <source>
        <dbReference type="Google" id="ProtNLM"/>
    </source>
</evidence>
<protein>
    <recommendedName>
        <fullName evidence="4">Transporter</fullName>
    </recommendedName>
</protein>
<evidence type="ECO:0000313" key="2">
    <source>
        <dbReference type="EMBL" id="GAA4769385.1"/>
    </source>
</evidence>
<evidence type="ECO:0000313" key="3">
    <source>
        <dbReference type="Proteomes" id="UP001500141"/>
    </source>
</evidence>
<dbReference type="RefSeq" id="WP_264542218.1">
    <property type="nucleotide sequence ID" value="NZ_BAABIP010000017.1"/>
</dbReference>
<gene>
    <name evidence="2" type="ORF">GCM10023230_19200</name>
</gene>
<sequence length="320" mass="36238">MKKYVLILLIVFQFTNATEKDSLSNTNPNPFRKYYAFPEKLMCDACGCSASGGSMGFASMLNSNFVGVRYFNQSYRSTDGLYSNSPWYKENFNTVQVWARIPIFTNFQISALVPYQSHNRESKAGNQEINGIGDITVLAMYRLYQTHKDSTFLVHTLQVGGGIKAPTGKFDQANAGNVNPSFQVGTGSWDYLLATEYIIKRKQLGLNTMLNYTVKTENDKYYRFGNQFNYSSTFFYLFEKDELSIAPQLGFAGEVYASNRQYSEIVRNTSGDILFGKLGCELGKNKLSFGFNTMLPINQNLAKGRVEAKYRWSVNVNYSL</sequence>
<feature type="chain" id="PRO_5046767997" description="Transporter" evidence="1">
    <location>
        <begin position="18"/>
        <end position="320"/>
    </location>
</feature>
<comment type="caution">
    <text evidence="2">The sequence shown here is derived from an EMBL/GenBank/DDBJ whole genome shotgun (WGS) entry which is preliminary data.</text>
</comment>
<keyword evidence="3" id="KW-1185">Reference proteome</keyword>
<feature type="signal peptide" evidence="1">
    <location>
        <begin position="1"/>
        <end position="17"/>
    </location>
</feature>
<dbReference type="Proteomes" id="UP001500141">
    <property type="component" value="Unassembled WGS sequence"/>
</dbReference>